<keyword evidence="5" id="KW-0407">Ion channel</keyword>
<dbReference type="EMBL" id="JAVDWE010000032">
    <property type="protein sequence ID" value="MDR7097560.1"/>
    <property type="molecule type" value="Genomic_DNA"/>
</dbReference>
<dbReference type="InterPro" id="IPR045275">
    <property type="entry name" value="MscS_archaea/bacteria_type"/>
</dbReference>
<evidence type="ECO:0000259" key="6">
    <source>
        <dbReference type="Pfam" id="PF00924"/>
    </source>
</evidence>
<keyword evidence="4 5" id="KW-0472">Membrane</keyword>
<comment type="caution">
    <text evidence="7">The sequence shown here is derived from an EMBL/GenBank/DDBJ whole genome shotgun (WGS) entry which is preliminary data.</text>
</comment>
<dbReference type="RefSeq" id="WP_204735908.1">
    <property type="nucleotide sequence ID" value="NZ_JAVDWE010000032.1"/>
</dbReference>
<comment type="similarity">
    <text evidence="5">Belongs to the MscS (TC 1.A.23) family.</text>
</comment>
<dbReference type="InterPro" id="IPR023408">
    <property type="entry name" value="MscS_beta-dom_sf"/>
</dbReference>
<gene>
    <name evidence="7" type="ORF">J2X09_005336</name>
</gene>
<feature type="transmembrane region" description="Helical" evidence="5">
    <location>
        <begin position="59"/>
        <end position="79"/>
    </location>
</feature>
<comment type="caution">
    <text evidence="5">Lacks conserved residue(s) required for the propagation of feature annotation.</text>
</comment>
<dbReference type="InterPro" id="IPR006685">
    <property type="entry name" value="MscS_channel_2nd"/>
</dbReference>
<protein>
    <recommendedName>
        <fullName evidence="5">Small-conductance mechanosensitive channel</fullName>
    </recommendedName>
</protein>
<keyword evidence="8" id="KW-1185">Reference proteome</keyword>
<keyword evidence="2 5" id="KW-0812">Transmembrane</keyword>
<dbReference type="InterPro" id="IPR010920">
    <property type="entry name" value="LSM_dom_sf"/>
</dbReference>
<dbReference type="Gene3D" id="1.10.287.1260">
    <property type="match status" value="1"/>
</dbReference>
<evidence type="ECO:0000313" key="7">
    <source>
        <dbReference type="EMBL" id="MDR7097560.1"/>
    </source>
</evidence>
<dbReference type="Pfam" id="PF00924">
    <property type="entry name" value="MS_channel_2nd"/>
    <property type="match status" value="1"/>
</dbReference>
<keyword evidence="3 5" id="KW-1133">Transmembrane helix</keyword>
<proteinExistence type="inferred from homology"/>
<evidence type="ECO:0000256" key="2">
    <source>
        <dbReference type="ARBA" id="ARBA00022692"/>
    </source>
</evidence>
<keyword evidence="5" id="KW-0813">Transport</keyword>
<evidence type="ECO:0000256" key="1">
    <source>
        <dbReference type="ARBA" id="ARBA00004370"/>
    </source>
</evidence>
<dbReference type="SUPFAM" id="SSF50182">
    <property type="entry name" value="Sm-like ribonucleoproteins"/>
    <property type="match status" value="1"/>
</dbReference>
<evidence type="ECO:0000256" key="5">
    <source>
        <dbReference type="RuleBase" id="RU369025"/>
    </source>
</evidence>
<comment type="subcellular location">
    <subcellularLocation>
        <location evidence="5">Cell inner membrane</location>
        <topology evidence="5">Multi-pass membrane protein</topology>
    </subcellularLocation>
    <subcellularLocation>
        <location evidence="1">Membrane</location>
    </subcellularLocation>
</comment>
<evidence type="ECO:0000313" key="8">
    <source>
        <dbReference type="Proteomes" id="UP001265550"/>
    </source>
</evidence>
<name>A0ABU1VJP8_9BURK</name>
<comment type="function">
    <text evidence="5">Mechanosensitive channel that participates in the regulation of osmotic pressure changes within the cell, opening in response to stretch forces in the membrane lipid bilayer, without the need for other proteins. Contributes to normal resistance to hypoosmotic shock. Forms an ion channel of 1.0 nanosiemens conductance with a slight preference for anions.</text>
</comment>
<comment type="subunit">
    <text evidence="5">Homoheptamer.</text>
</comment>
<keyword evidence="5" id="KW-0406">Ion transport</keyword>
<sequence length="187" mass="20727">MTKSLQQIHTQLPRWADQWLDTIVILTQIAAVTLVAWLLMRLVRHLTKRMAAKYGLPPLVVLLPRRAINIAIGAGAFFLSLQRLGVSGPVLWTAFTGFVTVGAVAFFAAWSVLSNLFCTLLIFVTGAFRHGDIVELLESGDKPGYKGHVVDINLVYTTLQDATPDSGGALLQIPNSLFFQRALRRWR</sequence>
<feature type="transmembrane region" description="Helical" evidence="5">
    <location>
        <begin position="20"/>
        <end position="39"/>
    </location>
</feature>
<dbReference type="Proteomes" id="UP001265550">
    <property type="component" value="Unassembled WGS sequence"/>
</dbReference>
<keyword evidence="5" id="KW-1003">Cell membrane</keyword>
<keyword evidence="5" id="KW-0997">Cell inner membrane</keyword>
<organism evidence="7 8">
    <name type="scientific">Hydrogenophaga laconesensis</name>
    <dbReference type="NCBI Taxonomy" id="1805971"/>
    <lineage>
        <taxon>Bacteria</taxon>
        <taxon>Pseudomonadati</taxon>
        <taxon>Pseudomonadota</taxon>
        <taxon>Betaproteobacteria</taxon>
        <taxon>Burkholderiales</taxon>
        <taxon>Comamonadaceae</taxon>
        <taxon>Hydrogenophaga</taxon>
    </lineage>
</organism>
<dbReference type="PANTHER" id="PTHR30221">
    <property type="entry name" value="SMALL-CONDUCTANCE MECHANOSENSITIVE CHANNEL"/>
    <property type="match status" value="1"/>
</dbReference>
<evidence type="ECO:0000256" key="4">
    <source>
        <dbReference type="ARBA" id="ARBA00023136"/>
    </source>
</evidence>
<feature type="transmembrane region" description="Helical" evidence="5">
    <location>
        <begin position="91"/>
        <end position="124"/>
    </location>
</feature>
<dbReference type="PANTHER" id="PTHR30221:SF8">
    <property type="entry name" value="SMALL-CONDUCTANCE MECHANOSENSITIVE CHANNEL"/>
    <property type="match status" value="1"/>
</dbReference>
<dbReference type="Gene3D" id="2.30.30.60">
    <property type="match status" value="1"/>
</dbReference>
<reference evidence="7 8" key="1">
    <citation type="submission" date="2023-07" db="EMBL/GenBank/DDBJ databases">
        <title>Sorghum-associated microbial communities from plants grown in Nebraska, USA.</title>
        <authorList>
            <person name="Schachtman D."/>
        </authorList>
    </citation>
    <scope>NUCLEOTIDE SEQUENCE [LARGE SCALE GENOMIC DNA]</scope>
    <source>
        <strain evidence="7 8">BE240</strain>
    </source>
</reference>
<evidence type="ECO:0000256" key="3">
    <source>
        <dbReference type="ARBA" id="ARBA00022989"/>
    </source>
</evidence>
<feature type="domain" description="Mechanosensitive ion channel MscS" evidence="6">
    <location>
        <begin position="112"/>
        <end position="181"/>
    </location>
</feature>
<accession>A0ABU1VJP8</accession>